<feature type="region of interest" description="Disordered" evidence="2">
    <location>
        <begin position="215"/>
        <end position="250"/>
    </location>
</feature>
<feature type="compositionally biased region" description="Basic and acidic residues" evidence="2">
    <location>
        <begin position="240"/>
        <end position="250"/>
    </location>
</feature>
<organism evidence="4 5">
    <name type="scientific">Pseudacidovorax intermedius</name>
    <dbReference type="NCBI Taxonomy" id="433924"/>
    <lineage>
        <taxon>Bacteria</taxon>
        <taxon>Pseudomonadati</taxon>
        <taxon>Pseudomonadota</taxon>
        <taxon>Betaproteobacteria</taxon>
        <taxon>Burkholderiales</taxon>
        <taxon>Comamonadaceae</taxon>
        <taxon>Pseudacidovorax</taxon>
    </lineage>
</organism>
<dbReference type="Gene3D" id="3.40.50.1820">
    <property type="entry name" value="alpha/beta hydrolase"/>
    <property type="match status" value="1"/>
</dbReference>
<dbReference type="Gene3D" id="2.60.120.260">
    <property type="entry name" value="Galactose-binding domain-like"/>
    <property type="match status" value="1"/>
</dbReference>
<dbReference type="SMART" id="SM00939">
    <property type="entry name" value="PepX_C"/>
    <property type="match status" value="1"/>
</dbReference>
<dbReference type="GO" id="GO:0008239">
    <property type="term" value="F:dipeptidyl-peptidase activity"/>
    <property type="evidence" value="ECO:0007669"/>
    <property type="project" value="InterPro"/>
</dbReference>
<reference evidence="4 5" key="1">
    <citation type="submission" date="2018-07" db="EMBL/GenBank/DDBJ databases">
        <title>Genomic Encyclopedia of Type Strains, Phase IV (KMG-IV): sequencing the most valuable type-strain genomes for metagenomic binning, comparative biology and taxonomic classification.</title>
        <authorList>
            <person name="Goeker M."/>
        </authorList>
    </citation>
    <scope>NUCLEOTIDE SEQUENCE [LARGE SCALE GENOMIC DNA]</scope>
    <source>
        <strain evidence="4 5">DSM 21352</strain>
    </source>
</reference>
<comment type="caution">
    <text evidence="4">The sequence shown here is derived from an EMBL/GenBank/DDBJ whole genome shotgun (WGS) entry which is preliminary data.</text>
</comment>
<gene>
    <name evidence="4" type="ORF">DFR41_105118</name>
</gene>
<dbReference type="Pfam" id="PF08530">
    <property type="entry name" value="PepX_C"/>
    <property type="match status" value="1"/>
</dbReference>
<sequence length="572" mass="64136">MSAMPNLETRTTVENGLVFMRDVAVTMSDGVTLRANVFRPEAPGRYPVVMAMGAYGKDVHFEDAFNPQWQVLKRIYPGLDTEGSTGRYLRWEVVDPERWVPEGFVVIQVDSRGTGRSEGYLDPFGPVETRDFYEWIEWAGTQPWSNGKVGLIGVSYLAIKQWQVAALRPPHLAAIVPWEGSSEFYRDGGHHGGILSNSFTFEWWPRQVLANQYGSGKSTHRDRLTGERTTGPALSDELLEGSRADHPNDRLSHPLDDAWNRARAANLPAIEVPLLSAANWGGPGMHLRGNFEGWLRAGSRQKWLFAHIGTHYESFYLPHYVAIQQRFFKHFLAGEDNGWDREPPVQLAIRHADGTAEMRTEQEWPLACTAWTPFHLDAADGSLGDVPPRGAGRASFEAMGEGLSFSTAPFAQDTEFTGPAVLRLWVSSSTTDADLFVVLRVFDPDGQEMSYVGAHERVPMAMGWLRASHRKLDPARSLPWRPWHAHDEVQKLVPGEAYPVEVEIWPTCLVFPKGWRLVLTVQGHDFIVTPPGRMRHDHPEDRPVAEFGGVTTVLTGGDHDSRLLMPLIPARR</sequence>
<accession>A0A370FFW5</accession>
<dbReference type="Proteomes" id="UP000255265">
    <property type="component" value="Unassembled WGS sequence"/>
</dbReference>
<evidence type="ECO:0000259" key="3">
    <source>
        <dbReference type="SMART" id="SM00939"/>
    </source>
</evidence>
<protein>
    <recommendedName>
        <fullName evidence="3">Xaa-Pro dipeptidyl-peptidase C-terminal domain-containing protein</fullName>
    </recommendedName>
</protein>
<dbReference type="EMBL" id="QQAV01000005">
    <property type="protein sequence ID" value="RDI24203.1"/>
    <property type="molecule type" value="Genomic_DNA"/>
</dbReference>
<dbReference type="Pfam" id="PF02129">
    <property type="entry name" value="Peptidase_S15"/>
    <property type="match status" value="1"/>
</dbReference>
<evidence type="ECO:0000256" key="2">
    <source>
        <dbReference type="SAM" id="MobiDB-lite"/>
    </source>
</evidence>
<evidence type="ECO:0000313" key="5">
    <source>
        <dbReference type="Proteomes" id="UP000255265"/>
    </source>
</evidence>
<proteinExistence type="predicted"/>
<dbReference type="InterPro" id="IPR005674">
    <property type="entry name" value="CocE/Ser_esterase"/>
</dbReference>
<dbReference type="InterPro" id="IPR008979">
    <property type="entry name" value="Galactose-bd-like_sf"/>
</dbReference>
<dbReference type="SUPFAM" id="SSF49785">
    <property type="entry name" value="Galactose-binding domain-like"/>
    <property type="match status" value="1"/>
</dbReference>
<keyword evidence="1" id="KW-0378">Hydrolase</keyword>
<dbReference type="InterPro" id="IPR050585">
    <property type="entry name" value="Xaa-Pro_dipeptidyl-ppase/CocE"/>
</dbReference>
<dbReference type="InterPro" id="IPR029058">
    <property type="entry name" value="AB_hydrolase_fold"/>
</dbReference>
<dbReference type="PANTHER" id="PTHR43056">
    <property type="entry name" value="PEPTIDASE S9 PROLYL OLIGOPEPTIDASE"/>
    <property type="match status" value="1"/>
</dbReference>
<dbReference type="NCBIfam" id="TIGR00976">
    <property type="entry name" value="CocE_NonD"/>
    <property type="match status" value="1"/>
</dbReference>
<feature type="domain" description="Xaa-Pro dipeptidyl-peptidase C-terminal" evidence="3">
    <location>
        <begin position="325"/>
        <end position="564"/>
    </location>
</feature>
<keyword evidence="5" id="KW-1185">Reference proteome</keyword>
<dbReference type="PANTHER" id="PTHR43056:SF10">
    <property type="entry name" value="COCE_NOND FAMILY, PUTATIVE (AFU_ORTHOLOGUE AFUA_7G00600)-RELATED"/>
    <property type="match status" value="1"/>
</dbReference>
<evidence type="ECO:0000313" key="4">
    <source>
        <dbReference type="EMBL" id="RDI24203.1"/>
    </source>
</evidence>
<name>A0A370FFW5_9BURK</name>
<dbReference type="Gene3D" id="1.10.3020.20">
    <property type="match status" value="1"/>
</dbReference>
<dbReference type="SUPFAM" id="SSF53474">
    <property type="entry name" value="alpha/beta-Hydrolases"/>
    <property type="match status" value="1"/>
</dbReference>
<dbReference type="InterPro" id="IPR000383">
    <property type="entry name" value="Xaa-Pro-like_dom"/>
</dbReference>
<dbReference type="InterPro" id="IPR013736">
    <property type="entry name" value="Xaa-Pro_dipept_C"/>
</dbReference>
<evidence type="ECO:0000256" key="1">
    <source>
        <dbReference type="ARBA" id="ARBA00022801"/>
    </source>
</evidence>
<dbReference type="AlphaFoldDB" id="A0A370FFW5"/>